<comment type="caution">
    <text evidence="1">The sequence shown here is derived from an EMBL/GenBank/DDBJ whole genome shotgun (WGS) entry which is preliminary data.</text>
</comment>
<accession>N8WBN3</accession>
<evidence type="ECO:0000313" key="2">
    <source>
        <dbReference type="Proteomes" id="UP000013209"/>
    </source>
</evidence>
<proteinExistence type="predicted"/>
<reference evidence="1 2" key="1">
    <citation type="submission" date="2013-02" db="EMBL/GenBank/DDBJ databases">
        <title>The Genome Sequence of Acinetobacter sp. CIP 56.2.</title>
        <authorList>
            <consortium name="The Broad Institute Genome Sequencing Platform"/>
            <consortium name="The Broad Institute Genome Sequencing Center for Infectious Disease"/>
            <person name="Cerqueira G."/>
            <person name="Feldgarden M."/>
            <person name="Courvalin P."/>
            <person name="Perichon B."/>
            <person name="Grillot-Courvalin C."/>
            <person name="Clermont D."/>
            <person name="Rocha E."/>
            <person name="Yoon E.-J."/>
            <person name="Nemec A."/>
            <person name="Walker B."/>
            <person name="Young S.K."/>
            <person name="Zeng Q."/>
            <person name="Gargeya S."/>
            <person name="Fitzgerald M."/>
            <person name="Haas B."/>
            <person name="Abouelleil A."/>
            <person name="Alvarado L."/>
            <person name="Arachchi H.M."/>
            <person name="Berlin A.M."/>
            <person name="Chapman S.B."/>
            <person name="Dewar J."/>
            <person name="Goldberg J."/>
            <person name="Griggs A."/>
            <person name="Gujja S."/>
            <person name="Hansen M."/>
            <person name="Howarth C."/>
            <person name="Imamovic A."/>
            <person name="Larimer J."/>
            <person name="McCowan C."/>
            <person name="Murphy C."/>
            <person name="Neiman D."/>
            <person name="Pearson M."/>
            <person name="Priest M."/>
            <person name="Roberts A."/>
            <person name="Saif S."/>
            <person name="Shea T."/>
            <person name="Sisk P."/>
            <person name="Sykes S."/>
            <person name="Wortman J."/>
            <person name="Nusbaum C."/>
            <person name="Birren B."/>
        </authorList>
    </citation>
    <scope>NUCLEOTIDE SEQUENCE [LARGE SCALE GENOMIC DNA]</scope>
    <source>
        <strain evidence="1 2">CIP 56.2</strain>
    </source>
</reference>
<evidence type="ECO:0000313" key="1">
    <source>
        <dbReference type="EMBL" id="ENV09502.1"/>
    </source>
</evidence>
<organism evidence="1 2">
    <name type="scientific">Acinetobacter higginsii</name>
    <dbReference type="NCBI Taxonomy" id="70347"/>
    <lineage>
        <taxon>Bacteria</taxon>
        <taxon>Pseudomonadati</taxon>
        <taxon>Pseudomonadota</taxon>
        <taxon>Gammaproteobacteria</taxon>
        <taxon>Moraxellales</taxon>
        <taxon>Moraxellaceae</taxon>
        <taxon>Acinetobacter</taxon>
    </lineage>
</organism>
<dbReference type="EMBL" id="APPH01000009">
    <property type="protein sequence ID" value="ENV09502.1"/>
    <property type="molecule type" value="Genomic_DNA"/>
</dbReference>
<dbReference type="AlphaFoldDB" id="N8WBN3"/>
<dbReference type="Proteomes" id="UP000013209">
    <property type="component" value="Unassembled WGS sequence"/>
</dbReference>
<dbReference type="HOGENOM" id="CLU_2434186_0_0_6"/>
<name>N8WBN3_9GAMM</name>
<sequence>MISTYPTYSVLALDLATAETDLIIGDDHLNIIEAFHTDDAHQALNKLNEFKTSYPKSMVTTNAAVARQLYEYQIEQLVQAFPCLAENKEA</sequence>
<dbReference type="STRING" id="1144672.F966_02160"/>
<gene>
    <name evidence="1" type="ORF">F966_02160</name>
</gene>
<protein>
    <submittedName>
        <fullName evidence="1">Uncharacterized protein</fullName>
    </submittedName>
</protein>
<dbReference type="PATRIC" id="fig|1144672.3.peg.2064"/>